<feature type="domain" description="Cyclin-like" evidence="6">
    <location>
        <begin position="443"/>
        <end position="533"/>
    </location>
</feature>
<dbReference type="GO" id="GO:0016538">
    <property type="term" value="F:cyclin-dependent protein serine/threonine kinase regulator activity"/>
    <property type="evidence" value="ECO:0007669"/>
    <property type="project" value="InterPro"/>
</dbReference>
<gene>
    <name evidence="8" type="ORF">SCODWIG_02617</name>
</gene>
<dbReference type="VEuPathDB" id="FungiDB:SCODWIG_02617"/>
<evidence type="ECO:0000256" key="3">
    <source>
        <dbReference type="ARBA" id="ARBA00023306"/>
    </source>
</evidence>
<dbReference type="InterPro" id="IPR013763">
    <property type="entry name" value="Cyclin-like_dom"/>
</dbReference>
<keyword evidence="1" id="KW-0132">Cell division</keyword>
<dbReference type="InterPro" id="IPR006671">
    <property type="entry name" value="Cyclin_N"/>
</dbReference>
<keyword evidence="9" id="KW-1185">Reference proteome</keyword>
<dbReference type="EMBL" id="UFAJ01000477">
    <property type="protein sequence ID" value="SSD60856.1"/>
    <property type="molecule type" value="Genomic_DNA"/>
</dbReference>
<dbReference type="InterPro" id="IPR039361">
    <property type="entry name" value="Cyclin"/>
</dbReference>
<comment type="similarity">
    <text evidence="4">Belongs to the cyclin family.</text>
</comment>
<evidence type="ECO:0000259" key="6">
    <source>
        <dbReference type="SMART" id="SM00385"/>
    </source>
</evidence>
<evidence type="ECO:0000256" key="2">
    <source>
        <dbReference type="ARBA" id="ARBA00023127"/>
    </source>
</evidence>
<dbReference type="SUPFAM" id="SSF47954">
    <property type="entry name" value="Cyclin-like"/>
    <property type="match status" value="2"/>
</dbReference>
<evidence type="ECO:0000256" key="5">
    <source>
        <dbReference type="SAM" id="MobiDB-lite"/>
    </source>
</evidence>
<dbReference type="GO" id="GO:0044772">
    <property type="term" value="P:mitotic cell cycle phase transition"/>
    <property type="evidence" value="ECO:0007669"/>
    <property type="project" value="InterPro"/>
</dbReference>
<protein>
    <submittedName>
        <fullName evidence="8">Uncharacterized protein</fullName>
    </submittedName>
</protein>
<dbReference type="PANTHER" id="PTHR10177">
    <property type="entry name" value="CYCLINS"/>
    <property type="match status" value="1"/>
</dbReference>
<evidence type="ECO:0000259" key="7">
    <source>
        <dbReference type="SMART" id="SM01332"/>
    </source>
</evidence>
<dbReference type="Gene3D" id="1.10.472.10">
    <property type="entry name" value="Cyclin-like"/>
    <property type="match status" value="2"/>
</dbReference>
<dbReference type="PROSITE" id="PS00292">
    <property type="entry name" value="CYCLINS"/>
    <property type="match status" value="1"/>
</dbReference>
<keyword evidence="3" id="KW-0131">Cell cycle</keyword>
<evidence type="ECO:0000256" key="1">
    <source>
        <dbReference type="ARBA" id="ARBA00022618"/>
    </source>
</evidence>
<evidence type="ECO:0000313" key="8">
    <source>
        <dbReference type="EMBL" id="SSD60856.1"/>
    </source>
</evidence>
<dbReference type="GO" id="GO:0051301">
    <property type="term" value="P:cell division"/>
    <property type="evidence" value="ECO:0007669"/>
    <property type="project" value="UniProtKB-KW"/>
</dbReference>
<feature type="region of interest" description="Disordered" evidence="5">
    <location>
        <begin position="263"/>
        <end position="287"/>
    </location>
</feature>
<sequence length="595" mass="66209">MSGKGINTNSNMYSPGSGSISKENADISNNNKKFGISTPTLPVTNTTTTAATTTTTTNNNTNNNNNNKYIASSILPASSSRIQNQHKHKNSTIDITLNSSGKRIALAEVNRNNRLALPATILKNAAANDSNKEDTFFLENSCSNAYASSSSPPPLSISSSSITKSENISTHPVKDTAVAGTITTKEEHASTSNTKSSSISRKRFIYNDQDTSITGIDKAYTNNNDCIDTKTEFYIDEDDTKLPLSSPKRIKFSSSVTSTSRKCNETTLVPSSGATSSKSNNTNTYKDLDSEEANDITMVTEYTDEIFSFLYEKESSSFNLIPQFNYVELKTSSVYLRPSLRAVLVDWLIQVHQSFKLFPETLFLAINIMDRFMSLKKISLSKLQLVAITSLFIAAKFEEVVLPKIKKYSYMTDDAYDEGNIRDAEMYILQTLQFDLAYPNPLNFLRRISKADGYDFKCRTVAKFFLEYSICCSKFISAKPSRLSCMAMFCARSVFNKKPIWDKTLEHYSGGYDPLNDTILQDDILTLITEVAFPSTELSALHTKYKSKMYGKVYNIAKSWCVSVITDGKEQNDVTFTPSSTAKSKKQCNIFTPSH</sequence>
<dbReference type="Pfam" id="PF00134">
    <property type="entry name" value="Cyclin_N"/>
    <property type="match status" value="1"/>
</dbReference>
<name>A0A376B868_9ASCO</name>
<keyword evidence="2 4" id="KW-0195">Cyclin</keyword>
<dbReference type="FunFam" id="1.10.472.10:FF:000001">
    <property type="entry name" value="G2/mitotic-specific cyclin"/>
    <property type="match status" value="1"/>
</dbReference>
<dbReference type="SMART" id="SM01332">
    <property type="entry name" value="Cyclin_C"/>
    <property type="match status" value="1"/>
</dbReference>
<evidence type="ECO:0000313" key="9">
    <source>
        <dbReference type="Proteomes" id="UP000262825"/>
    </source>
</evidence>
<evidence type="ECO:0000256" key="4">
    <source>
        <dbReference type="RuleBase" id="RU000383"/>
    </source>
</evidence>
<dbReference type="Proteomes" id="UP000262825">
    <property type="component" value="Unassembled WGS sequence"/>
</dbReference>
<feature type="domain" description="Cyclin C-terminal" evidence="7">
    <location>
        <begin position="439"/>
        <end position="559"/>
    </location>
</feature>
<dbReference type="SMART" id="SM00385">
    <property type="entry name" value="CYCLIN"/>
    <property type="match status" value="2"/>
</dbReference>
<dbReference type="AlphaFoldDB" id="A0A376B868"/>
<proteinExistence type="inferred from homology"/>
<dbReference type="InterPro" id="IPR036915">
    <property type="entry name" value="Cyclin-like_sf"/>
</dbReference>
<dbReference type="InterPro" id="IPR048258">
    <property type="entry name" value="Cyclins_cyclin-box"/>
</dbReference>
<dbReference type="InterPro" id="IPR004367">
    <property type="entry name" value="Cyclin_C-dom"/>
</dbReference>
<feature type="compositionally biased region" description="Polar residues" evidence="5">
    <location>
        <begin position="263"/>
        <end position="285"/>
    </location>
</feature>
<accession>A0A376B868</accession>
<feature type="domain" description="Cyclin-like" evidence="6">
    <location>
        <begin position="346"/>
        <end position="430"/>
    </location>
</feature>
<organism evidence="8 9">
    <name type="scientific">Saccharomycodes ludwigii</name>
    <dbReference type="NCBI Taxonomy" id="36035"/>
    <lineage>
        <taxon>Eukaryota</taxon>
        <taxon>Fungi</taxon>
        <taxon>Dikarya</taxon>
        <taxon>Ascomycota</taxon>
        <taxon>Saccharomycotina</taxon>
        <taxon>Saccharomycetes</taxon>
        <taxon>Saccharomycodales</taxon>
        <taxon>Saccharomycodaceae</taxon>
        <taxon>Saccharomycodes</taxon>
    </lineage>
</organism>
<feature type="region of interest" description="Disordered" evidence="5">
    <location>
        <begin position="1"/>
        <end position="26"/>
    </location>
</feature>
<dbReference type="Pfam" id="PF02984">
    <property type="entry name" value="Cyclin_C"/>
    <property type="match status" value="1"/>
</dbReference>
<reference evidence="9" key="1">
    <citation type="submission" date="2018-06" db="EMBL/GenBank/DDBJ databases">
        <authorList>
            <person name="Guldener U."/>
        </authorList>
    </citation>
    <scope>NUCLEOTIDE SEQUENCE [LARGE SCALE GENOMIC DNA]</scope>
    <source>
        <strain evidence="9">UTAD17</strain>
    </source>
</reference>